<dbReference type="Proteomes" id="UP001153269">
    <property type="component" value="Unassembled WGS sequence"/>
</dbReference>
<name>A0A9N7UUW0_PLEPL</name>
<feature type="region of interest" description="Disordered" evidence="1">
    <location>
        <begin position="43"/>
        <end position="73"/>
    </location>
</feature>
<sequence>METCRPAITGFGHSPLHNHWPSLDAPPLAVRSPWFHRSPAAAALNSAEQGLDPRAPRRASPPPESNPGLGLIFGRHISPREISPPPPWVLHLSDEQRGRAAAAAIRPHLTSLTSALLLPPPPASASSSPFIPPSVQEDPEACRRLRSIRTRTSRHKTSFFPAAVGLINKARDPPT</sequence>
<comment type="caution">
    <text evidence="2">The sequence shown here is derived from an EMBL/GenBank/DDBJ whole genome shotgun (WGS) entry which is preliminary data.</text>
</comment>
<proteinExistence type="predicted"/>
<organism evidence="2 3">
    <name type="scientific">Pleuronectes platessa</name>
    <name type="common">European plaice</name>
    <dbReference type="NCBI Taxonomy" id="8262"/>
    <lineage>
        <taxon>Eukaryota</taxon>
        <taxon>Metazoa</taxon>
        <taxon>Chordata</taxon>
        <taxon>Craniata</taxon>
        <taxon>Vertebrata</taxon>
        <taxon>Euteleostomi</taxon>
        <taxon>Actinopterygii</taxon>
        <taxon>Neopterygii</taxon>
        <taxon>Teleostei</taxon>
        <taxon>Neoteleostei</taxon>
        <taxon>Acanthomorphata</taxon>
        <taxon>Carangaria</taxon>
        <taxon>Pleuronectiformes</taxon>
        <taxon>Pleuronectoidei</taxon>
        <taxon>Pleuronectidae</taxon>
        <taxon>Pleuronectes</taxon>
    </lineage>
</organism>
<gene>
    <name evidence="2" type="ORF">PLEPLA_LOCUS26514</name>
</gene>
<accession>A0A9N7UUW0</accession>
<dbReference type="AlphaFoldDB" id="A0A9N7UUW0"/>
<keyword evidence="3" id="KW-1185">Reference proteome</keyword>
<evidence type="ECO:0000256" key="1">
    <source>
        <dbReference type="SAM" id="MobiDB-lite"/>
    </source>
</evidence>
<reference evidence="2" key="1">
    <citation type="submission" date="2020-03" db="EMBL/GenBank/DDBJ databases">
        <authorList>
            <person name="Weist P."/>
        </authorList>
    </citation>
    <scope>NUCLEOTIDE SEQUENCE</scope>
</reference>
<dbReference type="EMBL" id="CADEAL010002190">
    <property type="protein sequence ID" value="CAB1438625.1"/>
    <property type="molecule type" value="Genomic_DNA"/>
</dbReference>
<protein>
    <submittedName>
        <fullName evidence="2">Uncharacterized protein</fullName>
    </submittedName>
</protein>
<evidence type="ECO:0000313" key="2">
    <source>
        <dbReference type="EMBL" id="CAB1438625.1"/>
    </source>
</evidence>
<evidence type="ECO:0000313" key="3">
    <source>
        <dbReference type="Proteomes" id="UP001153269"/>
    </source>
</evidence>